<keyword evidence="1" id="KW-0812">Transmembrane</keyword>
<proteinExistence type="predicted"/>
<reference evidence="3" key="1">
    <citation type="journal article" date="2019" name="Int. J. Syst. Evol. Microbiol.">
        <title>The Global Catalogue of Microorganisms (GCM) 10K type strain sequencing project: providing services to taxonomists for standard genome sequencing and annotation.</title>
        <authorList>
            <consortium name="The Broad Institute Genomics Platform"/>
            <consortium name="The Broad Institute Genome Sequencing Center for Infectious Disease"/>
            <person name="Wu L."/>
            <person name="Ma J."/>
        </authorList>
    </citation>
    <scope>NUCLEOTIDE SEQUENCE [LARGE SCALE GENOMIC DNA]</scope>
    <source>
        <strain evidence="3">JCM 14718</strain>
    </source>
</reference>
<dbReference type="Proteomes" id="UP001500618">
    <property type="component" value="Unassembled WGS sequence"/>
</dbReference>
<dbReference type="InterPro" id="IPR045713">
    <property type="entry name" value="DUF6069"/>
</dbReference>
<keyword evidence="1" id="KW-0472">Membrane</keyword>
<keyword evidence="3" id="KW-1185">Reference proteome</keyword>
<feature type="transmembrane region" description="Helical" evidence="1">
    <location>
        <begin position="75"/>
        <end position="101"/>
    </location>
</feature>
<dbReference type="EMBL" id="BAAANY010000004">
    <property type="protein sequence ID" value="GAA1663671.1"/>
    <property type="molecule type" value="Genomic_DNA"/>
</dbReference>
<evidence type="ECO:0000313" key="3">
    <source>
        <dbReference type="Proteomes" id="UP001500618"/>
    </source>
</evidence>
<evidence type="ECO:0000313" key="2">
    <source>
        <dbReference type="EMBL" id="GAA1663671.1"/>
    </source>
</evidence>
<keyword evidence="1" id="KW-1133">Transmembrane helix</keyword>
<comment type="caution">
    <text evidence="2">The sequence shown here is derived from an EMBL/GenBank/DDBJ whole genome shotgun (WGS) entry which is preliminary data.</text>
</comment>
<name>A0ABN2G1C4_9ACTN</name>
<protein>
    <submittedName>
        <fullName evidence="2">DUF6069 family protein</fullName>
    </submittedName>
</protein>
<sequence>MSYEKKLSAAAILGGVIVLAVAANTAVAMVAGRFGAESTFAPLTLPVYGAFTVVGVVVGWWGWRFVEGRSARPRATLTALVPVVTVLSLVPDLLLLALRFVPGTNTAGAVALMGMHVVVAVLAVPGYLLTSRLLRENRAVGDYRVEAA</sequence>
<feature type="transmembrane region" description="Helical" evidence="1">
    <location>
        <begin position="7"/>
        <end position="31"/>
    </location>
</feature>
<gene>
    <name evidence="2" type="ORF">GCM10009765_11420</name>
</gene>
<dbReference type="RefSeq" id="WP_344307792.1">
    <property type="nucleotide sequence ID" value="NZ_BAAANY010000004.1"/>
</dbReference>
<evidence type="ECO:0000256" key="1">
    <source>
        <dbReference type="SAM" id="Phobius"/>
    </source>
</evidence>
<feature type="transmembrane region" description="Helical" evidence="1">
    <location>
        <begin position="43"/>
        <end position="63"/>
    </location>
</feature>
<dbReference type="Pfam" id="PF19545">
    <property type="entry name" value="DUF6069"/>
    <property type="match status" value="1"/>
</dbReference>
<accession>A0ABN2G1C4</accession>
<organism evidence="2 3">
    <name type="scientific">Fodinicola feengrottensis</name>
    <dbReference type="NCBI Taxonomy" id="435914"/>
    <lineage>
        <taxon>Bacteria</taxon>
        <taxon>Bacillati</taxon>
        <taxon>Actinomycetota</taxon>
        <taxon>Actinomycetes</taxon>
        <taxon>Mycobacteriales</taxon>
        <taxon>Fodinicola</taxon>
    </lineage>
</organism>
<feature type="transmembrane region" description="Helical" evidence="1">
    <location>
        <begin position="107"/>
        <end position="129"/>
    </location>
</feature>